<protein>
    <submittedName>
        <fullName evidence="1">Uncharacterized protein</fullName>
    </submittedName>
</protein>
<organism evidence="1">
    <name type="scientific">viral metagenome</name>
    <dbReference type="NCBI Taxonomy" id="1070528"/>
    <lineage>
        <taxon>unclassified sequences</taxon>
        <taxon>metagenomes</taxon>
        <taxon>organismal metagenomes</taxon>
    </lineage>
</organism>
<name>A0A6C0HIT1_9ZZZZ</name>
<sequence length="324" mass="38170">MTTQTMPTENISIELCATNTQEPKMLTDFGFSRYLYVLDDVKSSLVIAILERNRDEALFWAYELYFSGLKADVFCILEQMVSLMYVSLNPRLGKFLEAKKREWDETGAYYIVATFVYNMISSPYDISGFVKMFCKDPDLIKHIDEHLNTVCHSLHDTLKMSDTSSSSQTPVPKQVSKSRIYIVAEQKDAIKYITVNHSKPHYLLRKILKYPVRKNTLAIFDHEHGIYTHEQLQSLYWYNWLYYATASPLWSDRISKYGGEINHERLRIDFPNHEQEEAFYEKYNLEPDEQPKEIQEMNIGTGTEEQLTWTEFYEKYAKYAKYAK</sequence>
<dbReference type="AlphaFoldDB" id="A0A6C0HIT1"/>
<dbReference type="EMBL" id="MN739960">
    <property type="protein sequence ID" value="QHT80065.1"/>
    <property type="molecule type" value="Genomic_DNA"/>
</dbReference>
<accession>A0A6C0HIT1</accession>
<proteinExistence type="predicted"/>
<evidence type="ECO:0000313" key="1">
    <source>
        <dbReference type="EMBL" id="QHT80065.1"/>
    </source>
</evidence>
<reference evidence="1" key="1">
    <citation type="journal article" date="2020" name="Nature">
        <title>Giant virus diversity and host interactions through global metagenomics.</title>
        <authorList>
            <person name="Schulz F."/>
            <person name="Roux S."/>
            <person name="Paez-Espino D."/>
            <person name="Jungbluth S."/>
            <person name="Walsh D.A."/>
            <person name="Denef V.J."/>
            <person name="McMahon K.D."/>
            <person name="Konstantinidis K.T."/>
            <person name="Eloe-Fadrosh E.A."/>
            <person name="Kyrpides N.C."/>
            <person name="Woyke T."/>
        </authorList>
    </citation>
    <scope>NUCLEOTIDE SEQUENCE</scope>
    <source>
        <strain evidence="1">GVMAG-M-3300023184-105</strain>
    </source>
</reference>